<reference evidence="1" key="1">
    <citation type="submission" date="2019-08" db="EMBL/GenBank/DDBJ databases">
        <authorList>
            <person name="Kucharzyk K."/>
            <person name="Murdoch R.W."/>
            <person name="Higgins S."/>
            <person name="Loffler F."/>
        </authorList>
    </citation>
    <scope>NUCLEOTIDE SEQUENCE</scope>
</reference>
<accession>A0A644TGY8</accession>
<evidence type="ECO:0000313" key="1">
    <source>
        <dbReference type="EMBL" id="MPL66216.1"/>
    </source>
</evidence>
<name>A0A644TGY8_9ZZZZ</name>
<proteinExistence type="predicted"/>
<dbReference type="AlphaFoldDB" id="A0A644TGY8"/>
<sequence>MKKLTILCLILFIIGCSENKPSIQYTFLEKLNLDSSSAVAFCQERGWNIASKEQIQDFYDTEKKIINNKLVLLEENPEFIYNGLNQGSFTSLAYFGVYYPKDRKIDNNLDRIYEYSIPYLLCVKINDKN</sequence>
<dbReference type="EMBL" id="VSSQ01000031">
    <property type="protein sequence ID" value="MPL66216.1"/>
    <property type="molecule type" value="Genomic_DNA"/>
</dbReference>
<protein>
    <submittedName>
        <fullName evidence="1">Uncharacterized protein</fullName>
    </submittedName>
</protein>
<organism evidence="1">
    <name type="scientific">bioreactor metagenome</name>
    <dbReference type="NCBI Taxonomy" id="1076179"/>
    <lineage>
        <taxon>unclassified sequences</taxon>
        <taxon>metagenomes</taxon>
        <taxon>ecological metagenomes</taxon>
    </lineage>
</organism>
<dbReference type="PROSITE" id="PS51257">
    <property type="entry name" value="PROKAR_LIPOPROTEIN"/>
    <property type="match status" value="1"/>
</dbReference>
<gene>
    <name evidence="1" type="ORF">SDC9_11885</name>
</gene>
<comment type="caution">
    <text evidence="1">The sequence shown here is derived from an EMBL/GenBank/DDBJ whole genome shotgun (WGS) entry which is preliminary data.</text>
</comment>